<sequence length="68" mass="7903">MPPSKSDIPKTSLYSGSSLTKQSAYWTRKRAMELMTSNNNAVQVSKSYMDILSKYKTERYTRYIIIRS</sequence>
<evidence type="ECO:0000313" key="2">
    <source>
        <dbReference type="Proteomes" id="UP000828390"/>
    </source>
</evidence>
<name>A0A9D4GMS3_DREPO</name>
<accession>A0A9D4GMS3</accession>
<reference evidence="1" key="2">
    <citation type="submission" date="2020-11" db="EMBL/GenBank/DDBJ databases">
        <authorList>
            <person name="McCartney M.A."/>
            <person name="Auch B."/>
            <person name="Kono T."/>
            <person name="Mallez S."/>
            <person name="Becker A."/>
            <person name="Gohl D.M."/>
            <person name="Silverstein K.A.T."/>
            <person name="Koren S."/>
            <person name="Bechman K.B."/>
            <person name="Herman A."/>
            <person name="Abrahante J.E."/>
            <person name="Garbe J."/>
        </authorList>
    </citation>
    <scope>NUCLEOTIDE SEQUENCE</scope>
    <source>
        <strain evidence="1">Duluth1</strain>
        <tissue evidence="1">Whole animal</tissue>
    </source>
</reference>
<gene>
    <name evidence="1" type="ORF">DPMN_121788</name>
</gene>
<organism evidence="1 2">
    <name type="scientific">Dreissena polymorpha</name>
    <name type="common">Zebra mussel</name>
    <name type="synonym">Mytilus polymorpha</name>
    <dbReference type="NCBI Taxonomy" id="45954"/>
    <lineage>
        <taxon>Eukaryota</taxon>
        <taxon>Metazoa</taxon>
        <taxon>Spiralia</taxon>
        <taxon>Lophotrochozoa</taxon>
        <taxon>Mollusca</taxon>
        <taxon>Bivalvia</taxon>
        <taxon>Autobranchia</taxon>
        <taxon>Heteroconchia</taxon>
        <taxon>Euheterodonta</taxon>
        <taxon>Imparidentia</taxon>
        <taxon>Neoheterodontei</taxon>
        <taxon>Myida</taxon>
        <taxon>Dreissenoidea</taxon>
        <taxon>Dreissenidae</taxon>
        <taxon>Dreissena</taxon>
    </lineage>
</organism>
<evidence type="ECO:0000313" key="1">
    <source>
        <dbReference type="EMBL" id="KAH3820044.1"/>
    </source>
</evidence>
<protein>
    <submittedName>
        <fullName evidence="1">Uncharacterized protein</fullName>
    </submittedName>
</protein>
<dbReference type="EMBL" id="JAIWYP010000005">
    <property type="protein sequence ID" value="KAH3820044.1"/>
    <property type="molecule type" value="Genomic_DNA"/>
</dbReference>
<comment type="caution">
    <text evidence="1">The sequence shown here is derived from an EMBL/GenBank/DDBJ whole genome shotgun (WGS) entry which is preliminary data.</text>
</comment>
<proteinExistence type="predicted"/>
<dbReference type="AlphaFoldDB" id="A0A9D4GMS3"/>
<dbReference type="Proteomes" id="UP000828390">
    <property type="component" value="Unassembled WGS sequence"/>
</dbReference>
<reference evidence="1" key="1">
    <citation type="journal article" date="2019" name="bioRxiv">
        <title>The Genome of the Zebra Mussel, Dreissena polymorpha: A Resource for Invasive Species Research.</title>
        <authorList>
            <person name="McCartney M.A."/>
            <person name="Auch B."/>
            <person name="Kono T."/>
            <person name="Mallez S."/>
            <person name="Zhang Y."/>
            <person name="Obille A."/>
            <person name="Becker A."/>
            <person name="Abrahante J.E."/>
            <person name="Garbe J."/>
            <person name="Badalamenti J.P."/>
            <person name="Herman A."/>
            <person name="Mangelson H."/>
            <person name="Liachko I."/>
            <person name="Sullivan S."/>
            <person name="Sone E.D."/>
            <person name="Koren S."/>
            <person name="Silverstein K.A.T."/>
            <person name="Beckman K.B."/>
            <person name="Gohl D.M."/>
        </authorList>
    </citation>
    <scope>NUCLEOTIDE SEQUENCE</scope>
    <source>
        <strain evidence="1">Duluth1</strain>
        <tissue evidence="1">Whole animal</tissue>
    </source>
</reference>
<keyword evidence="2" id="KW-1185">Reference proteome</keyword>